<dbReference type="EMBL" id="BAABCV010000004">
    <property type="protein sequence ID" value="GAA4092528.1"/>
    <property type="molecule type" value="Genomic_DNA"/>
</dbReference>
<gene>
    <name evidence="1" type="ORF">GCM10022392_13530</name>
</gene>
<keyword evidence="2" id="KW-1185">Reference proteome</keyword>
<proteinExistence type="predicted"/>
<reference evidence="2" key="1">
    <citation type="journal article" date="2019" name="Int. J. Syst. Evol. Microbiol.">
        <title>The Global Catalogue of Microorganisms (GCM) 10K type strain sequencing project: providing services to taxonomists for standard genome sequencing and annotation.</title>
        <authorList>
            <consortium name="The Broad Institute Genomics Platform"/>
            <consortium name="The Broad Institute Genome Sequencing Center for Infectious Disease"/>
            <person name="Wu L."/>
            <person name="Ma J."/>
        </authorList>
    </citation>
    <scope>NUCLEOTIDE SEQUENCE [LARGE SCALE GENOMIC DNA]</scope>
    <source>
        <strain evidence="2">JCM 17085</strain>
    </source>
</reference>
<evidence type="ECO:0000313" key="1">
    <source>
        <dbReference type="EMBL" id="GAA4092528.1"/>
    </source>
</evidence>
<organism evidence="1 2">
    <name type="scientific">Mucilaginibacter panaciglaebae</name>
    <dbReference type="NCBI Taxonomy" id="502331"/>
    <lineage>
        <taxon>Bacteria</taxon>
        <taxon>Pseudomonadati</taxon>
        <taxon>Bacteroidota</taxon>
        <taxon>Sphingobacteriia</taxon>
        <taxon>Sphingobacteriales</taxon>
        <taxon>Sphingobacteriaceae</taxon>
        <taxon>Mucilaginibacter</taxon>
    </lineage>
</organism>
<name>A0ABP7WN20_9SPHI</name>
<protein>
    <submittedName>
        <fullName evidence="1">Uncharacterized protein</fullName>
    </submittedName>
</protein>
<evidence type="ECO:0000313" key="2">
    <source>
        <dbReference type="Proteomes" id="UP001500841"/>
    </source>
</evidence>
<accession>A0ABP7WN20</accession>
<dbReference type="Proteomes" id="UP001500841">
    <property type="component" value="Unassembled WGS sequence"/>
</dbReference>
<sequence>MLAGFIKVNAFATTVLKDTTYVVMVKDWTSTYIKEQTGRLVQLQYNRHTMIEHDFSQTSGAYLGIHSGENGDAAVAAILGNYPGALNIYKADDSNPHEFYPVEMGTELDQAMQVQSVVQKKYCPTYH</sequence>
<comment type="caution">
    <text evidence="1">The sequence shown here is derived from an EMBL/GenBank/DDBJ whole genome shotgun (WGS) entry which is preliminary data.</text>
</comment>